<protein>
    <recommendedName>
        <fullName evidence="10">Amino acid transporter transmembrane domain-containing protein</fullName>
    </recommendedName>
</protein>
<name>A0A4V1IV50_9FUNG</name>
<dbReference type="GO" id="GO:0005313">
    <property type="term" value="F:L-glutamate transmembrane transporter activity"/>
    <property type="evidence" value="ECO:0007669"/>
    <property type="project" value="TreeGrafter"/>
</dbReference>
<feature type="transmembrane region" description="Helical" evidence="9">
    <location>
        <begin position="406"/>
        <end position="429"/>
    </location>
</feature>
<feature type="transmembrane region" description="Helical" evidence="9">
    <location>
        <begin position="82"/>
        <end position="103"/>
    </location>
</feature>
<keyword evidence="8 9" id="KW-0472">Membrane</keyword>
<keyword evidence="4" id="KW-0926">Vacuole</keyword>
<comment type="similarity">
    <text evidence="2">Belongs to the amino acid/polyamine transporter 2 family.</text>
</comment>
<evidence type="ECO:0000313" key="11">
    <source>
        <dbReference type="EMBL" id="RKP02829.1"/>
    </source>
</evidence>
<dbReference type="EMBL" id="ML014134">
    <property type="protein sequence ID" value="RKP02829.1"/>
    <property type="molecule type" value="Genomic_DNA"/>
</dbReference>
<evidence type="ECO:0000256" key="2">
    <source>
        <dbReference type="ARBA" id="ARBA00008066"/>
    </source>
</evidence>
<keyword evidence="3" id="KW-0813">Transport</keyword>
<feature type="transmembrane region" description="Helical" evidence="9">
    <location>
        <begin position="191"/>
        <end position="209"/>
    </location>
</feature>
<evidence type="ECO:0000313" key="12">
    <source>
        <dbReference type="Proteomes" id="UP000274922"/>
    </source>
</evidence>
<keyword evidence="5 9" id="KW-0812">Transmembrane</keyword>
<comment type="subcellular location">
    <subcellularLocation>
        <location evidence="1">Vacuole membrane</location>
        <topology evidence="1">Multi-pass membrane protein</topology>
    </subcellularLocation>
</comment>
<evidence type="ECO:0000256" key="6">
    <source>
        <dbReference type="ARBA" id="ARBA00022970"/>
    </source>
</evidence>
<evidence type="ECO:0000256" key="9">
    <source>
        <dbReference type="SAM" id="Phobius"/>
    </source>
</evidence>
<keyword evidence="6" id="KW-0029">Amino-acid transport</keyword>
<evidence type="ECO:0000256" key="4">
    <source>
        <dbReference type="ARBA" id="ARBA00022554"/>
    </source>
</evidence>
<dbReference type="STRING" id="1555241.A0A4V1IV50"/>
<dbReference type="Proteomes" id="UP000274922">
    <property type="component" value="Unassembled WGS sequence"/>
</dbReference>
<dbReference type="Pfam" id="PF01490">
    <property type="entry name" value="Aa_trans"/>
    <property type="match status" value="1"/>
</dbReference>
<feature type="transmembrane region" description="Helical" evidence="9">
    <location>
        <begin position="25"/>
        <end position="52"/>
    </location>
</feature>
<dbReference type="GO" id="GO:0005774">
    <property type="term" value="C:vacuolar membrane"/>
    <property type="evidence" value="ECO:0007669"/>
    <property type="project" value="UniProtKB-SubCell"/>
</dbReference>
<feature type="transmembrane region" description="Helical" evidence="9">
    <location>
        <begin position="152"/>
        <end position="171"/>
    </location>
</feature>
<dbReference type="PANTHER" id="PTHR22950:SF678">
    <property type="entry name" value="VACUOLAR AMINO ACID TRANSPORTER 5-RELATED"/>
    <property type="match status" value="1"/>
</dbReference>
<reference evidence="12" key="1">
    <citation type="journal article" date="2018" name="Nat. Microbiol.">
        <title>Leveraging single-cell genomics to expand the fungal tree of life.</title>
        <authorList>
            <person name="Ahrendt S.R."/>
            <person name="Quandt C.A."/>
            <person name="Ciobanu D."/>
            <person name="Clum A."/>
            <person name="Salamov A."/>
            <person name="Andreopoulos B."/>
            <person name="Cheng J.F."/>
            <person name="Woyke T."/>
            <person name="Pelin A."/>
            <person name="Henrissat B."/>
            <person name="Reynolds N.K."/>
            <person name="Benny G.L."/>
            <person name="Smith M.E."/>
            <person name="James T.Y."/>
            <person name="Grigoriev I.V."/>
        </authorList>
    </citation>
    <scope>NUCLEOTIDE SEQUENCE [LARGE SCALE GENOMIC DNA]</scope>
    <source>
        <strain evidence="12">ATCC 52028</strain>
    </source>
</reference>
<organism evidence="11 12">
    <name type="scientific">Caulochytrium protostelioides</name>
    <dbReference type="NCBI Taxonomy" id="1555241"/>
    <lineage>
        <taxon>Eukaryota</taxon>
        <taxon>Fungi</taxon>
        <taxon>Fungi incertae sedis</taxon>
        <taxon>Chytridiomycota</taxon>
        <taxon>Chytridiomycota incertae sedis</taxon>
        <taxon>Chytridiomycetes</taxon>
        <taxon>Caulochytriales</taxon>
        <taxon>Caulochytriaceae</taxon>
        <taxon>Caulochytrium</taxon>
    </lineage>
</organism>
<feature type="transmembrane region" description="Helical" evidence="9">
    <location>
        <begin position="246"/>
        <end position="266"/>
    </location>
</feature>
<feature type="transmembrane region" description="Helical" evidence="9">
    <location>
        <begin position="373"/>
        <end position="394"/>
    </location>
</feature>
<dbReference type="OrthoDB" id="438545at2759"/>
<dbReference type="GO" id="GO:0015194">
    <property type="term" value="F:L-serine transmembrane transporter activity"/>
    <property type="evidence" value="ECO:0007669"/>
    <property type="project" value="TreeGrafter"/>
</dbReference>
<keyword evidence="7 9" id="KW-1133">Transmembrane helix</keyword>
<dbReference type="GO" id="GO:0005290">
    <property type="term" value="F:L-histidine transmembrane transporter activity"/>
    <property type="evidence" value="ECO:0007669"/>
    <property type="project" value="TreeGrafter"/>
</dbReference>
<gene>
    <name evidence="11" type="ORF">CXG81DRAFT_10292</name>
</gene>
<dbReference type="InterPro" id="IPR013057">
    <property type="entry name" value="AA_transpt_TM"/>
</dbReference>
<dbReference type="PANTHER" id="PTHR22950">
    <property type="entry name" value="AMINO ACID TRANSPORTER"/>
    <property type="match status" value="1"/>
</dbReference>
<evidence type="ECO:0000256" key="3">
    <source>
        <dbReference type="ARBA" id="ARBA00022448"/>
    </source>
</evidence>
<dbReference type="GO" id="GO:0015189">
    <property type="term" value="F:L-lysine transmembrane transporter activity"/>
    <property type="evidence" value="ECO:0007669"/>
    <property type="project" value="TreeGrafter"/>
</dbReference>
<dbReference type="GO" id="GO:0061459">
    <property type="term" value="F:L-arginine transmembrane transporter activity"/>
    <property type="evidence" value="ECO:0007669"/>
    <property type="project" value="TreeGrafter"/>
</dbReference>
<evidence type="ECO:0000256" key="1">
    <source>
        <dbReference type="ARBA" id="ARBA00004128"/>
    </source>
</evidence>
<evidence type="ECO:0000256" key="5">
    <source>
        <dbReference type="ARBA" id="ARBA00022692"/>
    </source>
</evidence>
<proteinExistence type="inferred from homology"/>
<feature type="domain" description="Amino acid transporter transmembrane" evidence="10">
    <location>
        <begin position="4"/>
        <end position="420"/>
    </location>
</feature>
<evidence type="ECO:0000256" key="8">
    <source>
        <dbReference type="ARBA" id="ARBA00023136"/>
    </source>
</evidence>
<accession>A0A4V1IV50</accession>
<sequence length="431" mass="46262">MAHANVLSAIMNLSNTIIGPGMLSVAWAFSVVGIVPGLALCVVSGFVSCTLLPDPALRESEDSYAFLAFEAFGRAGAVWADVCMLVMTFGTSISYLVCIADFLPRLLHDGFPGSADPVNHPYAALWTSRTMVLLVLLPGLVKLSARKTLDNLATLSAFALLAAAYLAIYVIGYAVAHVPHAVTPPKTELVLIRWECLHALPIFVFAFTCHQNLFEVYNELLATITPTQLDQHESQTSASHRQVHRVINIAIVFSIVLYALVGYAGYVTFGASVTSSLIDQYPAGWARALAQIAFLVSAIASYPLQIHPCCAALDNLIGPQGSPQGHQGSPQRRPRGTACIRKAGCDVCSPATTSLMTLAAWAVAVDVTELDRWLALMGATGGIAVAYVLPGWFFMRLRGRSQTRRWRAVVSCILILSGILAGSLSLIYITL</sequence>
<evidence type="ECO:0000259" key="10">
    <source>
        <dbReference type="Pfam" id="PF01490"/>
    </source>
</evidence>
<dbReference type="GO" id="GO:0005302">
    <property type="term" value="F:L-tyrosine transmembrane transporter activity"/>
    <property type="evidence" value="ECO:0007669"/>
    <property type="project" value="TreeGrafter"/>
</dbReference>
<feature type="transmembrane region" description="Helical" evidence="9">
    <location>
        <begin position="123"/>
        <end position="140"/>
    </location>
</feature>
<dbReference type="AlphaFoldDB" id="A0A4V1IV50"/>
<evidence type="ECO:0000256" key="7">
    <source>
        <dbReference type="ARBA" id="ARBA00022989"/>
    </source>
</evidence>
<keyword evidence="12" id="KW-1185">Reference proteome</keyword>